<proteinExistence type="predicted"/>
<keyword evidence="1" id="KW-0862">Zinc</keyword>
<dbReference type="EMBL" id="MDYP01000007">
    <property type="protein sequence ID" value="OQE09231.1"/>
    <property type="molecule type" value="Genomic_DNA"/>
</dbReference>
<evidence type="ECO:0000313" key="4">
    <source>
        <dbReference type="EMBL" id="OQE09231.1"/>
    </source>
</evidence>
<comment type="caution">
    <text evidence="4">The sequence shown here is derived from an EMBL/GenBank/DDBJ whole genome shotgun (WGS) entry which is preliminary data.</text>
</comment>
<name>A0A1V6S5A3_9EURO</name>
<dbReference type="STRING" id="29845.A0A1V6S5A3"/>
<dbReference type="PROSITE" id="PS50157">
    <property type="entry name" value="ZINC_FINGER_C2H2_2"/>
    <property type="match status" value="1"/>
</dbReference>
<feature type="region of interest" description="Disordered" evidence="2">
    <location>
        <begin position="212"/>
        <end position="238"/>
    </location>
</feature>
<organism evidence="4 5">
    <name type="scientific">Penicillium vulpinum</name>
    <dbReference type="NCBI Taxonomy" id="29845"/>
    <lineage>
        <taxon>Eukaryota</taxon>
        <taxon>Fungi</taxon>
        <taxon>Dikarya</taxon>
        <taxon>Ascomycota</taxon>
        <taxon>Pezizomycotina</taxon>
        <taxon>Eurotiomycetes</taxon>
        <taxon>Eurotiomycetidae</taxon>
        <taxon>Eurotiales</taxon>
        <taxon>Aspergillaceae</taxon>
        <taxon>Penicillium</taxon>
    </lineage>
</organism>
<dbReference type="GO" id="GO:0008270">
    <property type="term" value="F:zinc ion binding"/>
    <property type="evidence" value="ECO:0007669"/>
    <property type="project" value="UniProtKB-KW"/>
</dbReference>
<evidence type="ECO:0000256" key="1">
    <source>
        <dbReference type="PROSITE-ProRule" id="PRU00042"/>
    </source>
</evidence>
<evidence type="ECO:0000313" key="5">
    <source>
        <dbReference type="Proteomes" id="UP000191518"/>
    </source>
</evidence>
<protein>
    <recommendedName>
        <fullName evidence="3">C2H2-type domain-containing protein</fullName>
    </recommendedName>
</protein>
<accession>A0A1V6S5A3</accession>
<dbReference type="AlphaFoldDB" id="A0A1V6S5A3"/>
<gene>
    <name evidence="4" type="ORF">PENVUL_c007G08350</name>
</gene>
<evidence type="ECO:0000259" key="3">
    <source>
        <dbReference type="PROSITE" id="PS50157"/>
    </source>
</evidence>
<keyword evidence="5" id="KW-1185">Reference proteome</keyword>
<reference evidence="5" key="1">
    <citation type="journal article" date="2017" name="Nat. Microbiol.">
        <title>Global analysis of biosynthetic gene clusters reveals vast potential of secondary metabolite production in Penicillium species.</title>
        <authorList>
            <person name="Nielsen J.C."/>
            <person name="Grijseels S."/>
            <person name="Prigent S."/>
            <person name="Ji B."/>
            <person name="Dainat J."/>
            <person name="Nielsen K.F."/>
            <person name="Frisvad J.C."/>
            <person name="Workman M."/>
            <person name="Nielsen J."/>
        </authorList>
    </citation>
    <scope>NUCLEOTIDE SEQUENCE [LARGE SCALE GENOMIC DNA]</scope>
    <source>
        <strain evidence="5">IBT 29486</strain>
    </source>
</reference>
<feature type="domain" description="C2H2-type" evidence="3">
    <location>
        <begin position="283"/>
        <end position="312"/>
    </location>
</feature>
<evidence type="ECO:0000256" key="2">
    <source>
        <dbReference type="SAM" id="MobiDB-lite"/>
    </source>
</evidence>
<sequence length="312" mass="34648">MSFQIAAFNQVDRPPCAHYHIDSGFINSLGYPSSVQRNILLSNRPLIVPVTYLYQGIFSSLLPTSSAIIRMMAWQTRNNNSTIPEAACWYHAELEASSTEFLNLNRPETSLMSPSPDFSTITRIATAQPPSYNCQLQPPSTPAAFGAMLLPLHPFASYLDPSTIKRSIDNLSPRSVPTPALGAVPVLSPASPYDAGCPSPWDDLPVSTPIIKETPQSDETIKGPRQSKGTCRPRPSAAKIKNNEHYGTWICPWKDCKQNGRPFSRKGVLKRHIDTQHVNPRAFKCPHARCTHASSRRENLKAHRQSIHKETL</sequence>
<dbReference type="SMART" id="SM00355">
    <property type="entry name" value="ZnF_C2H2"/>
    <property type="match status" value="2"/>
</dbReference>
<keyword evidence="1" id="KW-0863">Zinc-finger</keyword>
<dbReference type="InterPro" id="IPR013087">
    <property type="entry name" value="Znf_C2H2_type"/>
</dbReference>
<dbReference type="Gene3D" id="3.30.160.60">
    <property type="entry name" value="Classic Zinc Finger"/>
    <property type="match status" value="1"/>
</dbReference>
<keyword evidence="1" id="KW-0479">Metal-binding</keyword>
<dbReference type="Proteomes" id="UP000191518">
    <property type="component" value="Unassembled WGS sequence"/>
</dbReference>